<keyword evidence="2" id="KW-1185">Reference proteome</keyword>
<comment type="caution">
    <text evidence="1">The sequence shown here is derived from an EMBL/GenBank/DDBJ whole genome shotgun (WGS) entry which is preliminary data.</text>
</comment>
<evidence type="ECO:0000313" key="1">
    <source>
        <dbReference type="EMBL" id="RIW35080.1"/>
    </source>
</evidence>
<dbReference type="AlphaFoldDB" id="A0A3A1R078"/>
<organism evidence="1 2">
    <name type="scientific">Bacillus salacetis</name>
    <dbReference type="NCBI Taxonomy" id="2315464"/>
    <lineage>
        <taxon>Bacteria</taxon>
        <taxon>Bacillati</taxon>
        <taxon>Bacillota</taxon>
        <taxon>Bacilli</taxon>
        <taxon>Bacillales</taxon>
        <taxon>Bacillaceae</taxon>
        <taxon>Bacillus</taxon>
    </lineage>
</organism>
<reference evidence="1 2" key="1">
    <citation type="submission" date="2018-09" db="EMBL/GenBank/DDBJ databases">
        <title>Bacillus saliacetes sp. nov., isolated from Thai shrimp paste (Ka-pi).</title>
        <authorList>
            <person name="Daroonpunt R."/>
            <person name="Tanasupawat S."/>
            <person name="Yiamsombut S."/>
        </authorList>
    </citation>
    <scope>NUCLEOTIDE SEQUENCE [LARGE SCALE GENOMIC DNA]</scope>
    <source>
        <strain evidence="1 2">SKP7-4</strain>
    </source>
</reference>
<dbReference type="Proteomes" id="UP000265801">
    <property type="component" value="Unassembled WGS sequence"/>
</dbReference>
<evidence type="ECO:0000313" key="2">
    <source>
        <dbReference type="Proteomes" id="UP000265801"/>
    </source>
</evidence>
<protein>
    <submittedName>
        <fullName evidence="1">Uncharacterized protein</fullName>
    </submittedName>
</protein>
<proteinExistence type="predicted"/>
<accession>A0A3A1R078</accession>
<gene>
    <name evidence="1" type="ORF">D3H55_08505</name>
</gene>
<sequence length="60" mass="6955">MLLAEKSHEPDFPPVFQGLSLEKGRVALFFLVYRDFFGELPGYYLKKKLNSNKVYAKSLN</sequence>
<name>A0A3A1R078_9BACI</name>
<dbReference type="EMBL" id="QXIR01000009">
    <property type="protein sequence ID" value="RIW35080.1"/>
    <property type="molecule type" value="Genomic_DNA"/>
</dbReference>